<evidence type="ECO:0000313" key="1">
    <source>
        <dbReference type="EMBL" id="OZC06471.1"/>
    </source>
</evidence>
<protein>
    <submittedName>
        <fullName evidence="1">Uncharacterized protein</fullName>
    </submittedName>
</protein>
<dbReference type="AlphaFoldDB" id="A0A238BM35"/>
<reference evidence="1 2" key="1">
    <citation type="submission" date="2015-12" db="EMBL/GenBank/DDBJ databases">
        <title>Draft genome of the nematode, Onchocerca flexuosa.</title>
        <authorList>
            <person name="Mitreva M."/>
        </authorList>
    </citation>
    <scope>NUCLEOTIDE SEQUENCE [LARGE SCALE GENOMIC DNA]</scope>
    <source>
        <strain evidence="1">Red Deer</strain>
    </source>
</reference>
<accession>A0A238BM35</accession>
<evidence type="ECO:0000313" key="2">
    <source>
        <dbReference type="Proteomes" id="UP000242913"/>
    </source>
</evidence>
<keyword evidence="2" id="KW-1185">Reference proteome</keyword>
<proteinExistence type="predicted"/>
<dbReference type="Proteomes" id="UP000242913">
    <property type="component" value="Unassembled WGS sequence"/>
</dbReference>
<name>A0A238BM35_9BILA</name>
<organism evidence="1 2">
    <name type="scientific">Onchocerca flexuosa</name>
    <dbReference type="NCBI Taxonomy" id="387005"/>
    <lineage>
        <taxon>Eukaryota</taxon>
        <taxon>Metazoa</taxon>
        <taxon>Ecdysozoa</taxon>
        <taxon>Nematoda</taxon>
        <taxon>Chromadorea</taxon>
        <taxon>Rhabditida</taxon>
        <taxon>Spirurina</taxon>
        <taxon>Spiruromorpha</taxon>
        <taxon>Filarioidea</taxon>
        <taxon>Onchocercidae</taxon>
        <taxon>Onchocerca</taxon>
    </lineage>
</organism>
<dbReference type="EMBL" id="KZ270102">
    <property type="protein sequence ID" value="OZC06471.1"/>
    <property type="molecule type" value="Genomic_DNA"/>
</dbReference>
<sequence>MISEDIANLGMNHLIERFHHLTSIETILGEVTFHFGRTSVVQLKEASKQKRRELESVLLWSPQHIMYMLLLSFLSYKYC</sequence>
<gene>
    <name evidence="1" type="ORF">X798_06548</name>
</gene>